<evidence type="ECO:0000313" key="2">
    <source>
        <dbReference type="EMBL" id="MDQ0462588.1"/>
    </source>
</evidence>
<name>A0ABU0IKQ1_9CAUL</name>
<feature type="transmembrane region" description="Helical" evidence="1">
    <location>
        <begin position="46"/>
        <end position="68"/>
    </location>
</feature>
<evidence type="ECO:0000256" key="1">
    <source>
        <dbReference type="SAM" id="Phobius"/>
    </source>
</evidence>
<feature type="transmembrane region" description="Helical" evidence="1">
    <location>
        <begin position="12"/>
        <end position="34"/>
    </location>
</feature>
<keyword evidence="3" id="KW-1185">Reference proteome</keyword>
<accession>A0ABU0IKQ1</accession>
<dbReference type="Proteomes" id="UP001228905">
    <property type="component" value="Unassembled WGS sequence"/>
</dbReference>
<keyword evidence="1" id="KW-0472">Membrane</keyword>
<sequence>MADNTERTVIGIAKFVAYVIGWLVVAVIIFRFAVPALWGSRSDLGLIAAPLAGAAGVALLAWLGLIFYRDLRKTFQ</sequence>
<reference evidence="2 3" key="1">
    <citation type="submission" date="2023-07" db="EMBL/GenBank/DDBJ databases">
        <title>Genomic Encyclopedia of Type Strains, Phase IV (KMG-IV): sequencing the most valuable type-strain genomes for metagenomic binning, comparative biology and taxonomic classification.</title>
        <authorList>
            <person name="Goeker M."/>
        </authorList>
    </citation>
    <scope>NUCLEOTIDE SEQUENCE [LARGE SCALE GENOMIC DNA]</scope>
    <source>
        <strain evidence="2 3">DSM 18695</strain>
    </source>
</reference>
<keyword evidence="1" id="KW-1133">Transmembrane helix</keyword>
<proteinExistence type="predicted"/>
<evidence type="ECO:0008006" key="4">
    <source>
        <dbReference type="Google" id="ProtNLM"/>
    </source>
</evidence>
<gene>
    <name evidence="2" type="ORF">QO010_000336</name>
</gene>
<comment type="caution">
    <text evidence="2">The sequence shown here is derived from an EMBL/GenBank/DDBJ whole genome shotgun (WGS) entry which is preliminary data.</text>
</comment>
<dbReference type="EMBL" id="JAUSVS010000001">
    <property type="protein sequence ID" value="MDQ0462588.1"/>
    <property type="molecule type" value="Genomic_DNA"/>
</dbReference>
<keyword evidence="1" id="KW-0812">Transmembrane</keyword>
<organism evidence="2 3">
    <name type="scientific">Caulobacter ginsengisoli</name>
    <dbReference type="NCBI Taxonomy" id="400775"/>
    <lineage>
        <taxon>Bacteria</taxon>
        <taxon>Pseudomonadati</taxon>
        <taxon>Pseudomonadota</taxon>
        <taxon>Alphaproteobacteria</taxon>
        <taxon>Caulobacterales</taxon>
        <taxon>Caulobacteraceae</taxon>
        <taxon>Caulobacter</taxon>
    </lineage>
</organism>
<protein>
    <recommendedName>
        <fullName evidence="4">DUF4212 domain-containing protein</fullName>
    </recommendedName>
</protein>
<evidence type="ECO:0000313" key="3">
    <source>
        <dbReference type="Proteomes" id="UP001228905"/>
    </source>
</evidence>
<dbReference type="RefSeq" id="WP_307345098.1">
    <property type="nucleotide sequence ID" value="NZ_JAUSVS010000001.1"/>
</dbReference>